<keyword evidence="2" id="KW-1185">Reference proteome</keyword>
<evidence type="ECO:0000313" key="2">
    <source>
        <dbReference type="Proteomes" id="UP000649328"/>
    </source>
</evidence>
<gene>
    <name evidence="1" type="ORF">HF325_001554</name>
</gene>
<comment type="caution">
    <text evidence="1">The sequence shown here is derived from an EMBL/GenBank/DDBJ whole genome shotgun (WGS) entry which is preliminary data.</text>
</comment>
<name>A0A8H7LBN1_9ASCO</name>
<sequence length="254" mass="28348">MDLQFLRDRAFRVFRTNQLPSLTTSHRDFITSLVAQYYYTKYTNTTGDLIPKYNSPEDVYVTANIEKFELQGLSLLHLLIEHGSAVQTVVFIGKKRKICCIYSTGAVTILNEALESLDLETPLALQPLAISHDFITNCANGLGDLVNLESSMLGQIDMKFAPDPPLTGNSLREIAISVPKEDTKYILQGSELPLTSLHDWLTKTTSLRFENIKIAAFSCSVVAMRSNTILILCSLDTETTLISLLSIILECVHR</sequence>
<dbReference type="AlphaFoldDB" id="A0A8H7LBN1"/>
<protein>
    <submittedName>
        <fullName evidence="1">Uncharacterized protein</fullName>
    </submittedName>
</protein>
<dbReference type="OrthoDB" id="4094067at2759"/>
<reference evidence="1" key="1">
    <citation type="submission" date="2020-10" db="EMBL/GenBank/DDBJ databases">
        <title>The Whole-Genome Sequence of Metschnikowia persimmonesis, a Novel Endophytic Yeast Species Isolated from Medicinal Plant Diospyros kaki Thumb.</title>
        <authorList>
            <person name="Rahmat E."/>
            <person name="Kang Y."/>
        </authorList>
    </citation>
    <scope>NUCLEOTIDE SEQUENCE</scope>
    <source>
        <strain evidence="1">KIOM G15050</strain>
    </source>
</reference>
<accession>A0A8H7LBN1</accession>
<dbReference type="Proteomes" id="UP000649328">
    <property type="component" value="Unassembled WGS sequence"/>
</dbReference>
<dbReference type="EMBL" id="JACBPP010000002">
    <property type="protein sequence ID" value="KAF8004106.1"/>
    <property type="molecule type" value="Genomic_DNA"/>
</dbReference>
<proteinExistence type="predicted"/>
<organism evidence="1 2">
    <name type="scientific">Metschnikowia pulcherrima</name>
    <dbReference type="NCBI Taxonomy" id="27326"/>
    <lineage>
        <taxon>Eukaryota</taxon>
        <taxon>Fungi</taxon>
        <taxon>Dikarya</taxon>
        <taxon>Ascomycota</taxon>
        <taxon>Saccharomycotina</taxon>
        <taxon>Pichiomycetes</taxon>
        <taxon>Metschnikowiaceae</taxon>
        <taxon>Metschnikowia</taxon>
    </lineage>
</organism>
<evidence type="ECO:0000313" key="1">
    <source>
        <dbReference type="EMBL" id="KAF8004106.1"/>
    </source>
</evidence>